<name>A0ABS1UDP7_9PROT</name>
<evidence type="ECO:0000313" key="1">
    <source>
        <dbReference type="EMBL" id="MBL6082798.1"/>
    </source>
</evidence>
<dbReference type="Proteomes" id="UP000660885">
    <property type="component" value="Unassembled WGS sequence"/>
</dbReference>
<evidence type="ECO:0000313" key="2">
    <source>
        <dbReference type="Proteomes" id="UP000660885"/>
    </source>
</evidence>
<keyword evidence="2" id="KW-1185">Reference proteome</keyword>
<organism evidence="1 2">
    <name type="scientific">Belnapia arida</name>
    <dbReference type="NCBI Taxonomy" id="2804533"/>
    <lineage>
        <taxon>Bacteria</taxon>
        <taxon>Pseudomonadati</taxon>
        <taxon>Pseudomonadota</taxon>
        <taxon>Alphaproteobacteria</taxon>
        <taxon>Acetobacterales</taxon>
        <taxon>Roseomonadaceae</taxon>
        <taxon>Belnapia</taxon>
    </lineage>
</organism>
<dbReference type="EMBL" id="JAETWB010000152">
    <property type="protein sequence ID" value="MBL6082798.1"/>
    <property type="molecule type" value="Genomic_DNA"/>
</dbReference>
<protein>
    <submittedName>
        <fullName evidence="1">Uncharacterized protein</fullName>
    </submittedName>
</protein>
<reference evidence="1 2" key="1">
    <citation type="submission" date="2021-01" db="EMBL/GenBank/DDBJ databases">
        <title>Belnapia mucosa sp. nov. and Belnapia arida sp. nov., isolated from the Tabernas Desert (Almeria, Spain).</title>
        <authorList>
            <person name="Molina-Menor E."/>
            <person name="Vidal-Verdu A."/>
            <person name="Calonge A."/>
            <person name="Satari L."/>
            <person name="Pereto J."/>
            <person name="Porcar M."/>
        </authorList>
    </citation>
    <scope>NUCLEOTIDE SEQUENCE [LARGE SCALE GENOMIC DNA]</scope>
    <source>
        <strain evidence="1 2">T18</strain>
    </source>
</reference>
<comment type="caution">
    <text evidence="1">The sequence shown here is derived from an EMBL/GenBank/DDBJ whole genome shotgun (WGS) entry which is preliminary data.</text>
</comment>
<proteinExistence type="predicted"/>
<sequence>MSSSKVYLDKATFDAELDRLTGVYLRLRMAAQKQGIEIETAVQQAFEGGQLAAEDHEMLRLLLLGGLHDGAEPSG</sequence>
<accession>A0ABS1UDP7</accession>
<dbReference type="RefSeq" id="WP_202836125.1">
    <property type="nucleotide sequence ID" value="NZ_JAETWB010000152.1"/>
</dbReference>
<gene>
    <name evidence="1" type="ORF">JMJ56_33145</name>
</gene>